<keyword evidence="8" id="KW-0470">Melanin biosynthesis</keyword>
<name>A0A507BB61_9PEZI</name>
<keyword evidence="4" id="KW-0479">Metal-binding</keyword>
<dbReference type="Pfam" id="PF00264">
    <property type="entry name" value="Tyrosinase"/>
    <property type="match status" value="1"/>
</dbReference>
<feature type="domain" description="Tyrosinase copper-binding" evidence="12">
    <location>
        <begin position="322"/>
        <end position="333"/>
    </location>
</feature>
<evidence type="ECO:0000256" key="8">
    <source>
        <dbReference type="ARBA" id="ARBA00023101"/>
    </source>
</evidence>
<dbReference type="EC" id="1.14.18.1" evidence="3"/>
<evidence type="ECO:0000256" key="1">
    <source>
        <dbReference type="ARBA" id="ARBA00001973"/>
    </source>
</evidence>
<evidence type="ECO:0000256" key="6">
    <source>
        <dbReference type="ARBA" id="ARBA00023008"/>
    </source>
</evidence>
<comment type="catalytic activity">
    <reaction evidence="10">
        <text>L-tyrosine + O2 = L-dopaquinone + H2O</text>
        <dbReference type="Rhea" id="RHEA:18117"/>
        <dbReference type="ChEBI" id="CHEBI:15377"/>
        <dbReference type="ChEBI" id="CHEBI:15379"/>
        <dbReference type="ChEBI" id="CHEBI:57924"/>
        <dbReference type="ChEBI" id="CHEBI:58315"/>
        <dbReference type="EC" id="1.14.18.1"/>
    </reaction>
</comment>
<sequence length="687" mass="75882">MAQPQNLAASGVVVGMKQLTGQVGTRVDVDVMLTTQPDTFNLFMQALGALEQNPSLLGYYQLSGIHGFPTNTWDDVNKKFGDAYGGYCAHGVLIFPTWHRPYLSLVEQSVYLKMVEIAGKYDQPHRQRYLDAAKGFRLPYLDYFRPRGGNVSFPGISRGSKTSFPYDFRLPDIFNEQKVALKLPPQDNLQTGIDNPLYTYKFTPQSGQLPQRDQNAIKRDYSTTQTVRYPDSLSSTTHNLQELSDALNSGREARNILCLDVLYSKPYGNLETVASDKLAEGDMTIFRSNRASGSLEGSIHGNYHNLIGGPGHMSTPSLAAFDPVFWFHHCQVDRLWAIWQAVHPNEWFPKPEVGQLAENKKDLLPFYKTRTGVGNGTFFNSDDTKTTEFFGYIYDDFKNLPSGGDSSALRARLDNKYLWSSRTPTHPNITSPPADMRPLNVRSTYFFSKAGTRDAPRAAFAAASDAAGTVQATVGDALSAVTANIKAAAEPIIPQVQQAVLGGGRNAPETAAPASQKIDSTFDREWYVDSVVNRSAANGPFTIFFFLAPQGAVVTDPAHYVRSPYLAGLNHIFAAPREFCDNCGDQAAAGQLASDTAPITPLLLDYLNLPDNGLESLRPEHVKPFLVKNLRWRVVYGTNRGKDPREVPNLQISISAKVYHEDGSKTYEVYPDVVQEILHNASPVADA</sequence>
<dbReference type="InterPro" id="IPR002227">
    <property type="entry name" value="Tyrosinase_Cu-bd"/>
</dbReference>
<dbReference type="InterPro" id="IPR041640">
    <property type="entry name" value="Tyrosinase_C"/>
</dbReference>
<keyword evidence="7" id="KW-0503">Monooxygenase</keyword>
<dbReference type="GeneID" id="41967645"/>
<protein>
    <recommendedName>
        <fullName evidence="3">tyrosinase</fullName>
        <ecNumber evidence="3">1.14.18.1</ecNumber>
    </recommendedName>
</protein>
<accession>A0A507BB61</accession>
<comment type="catalytic activity">
    <reaction evidence="9">
        <text>2 L-dopa + O2 = 2 L-dopaquinone + 2 H2O</text>
        <dbReference type="Rhea" id="RHEA:34287"/>
        <dbReference type="ChEBI" id="CHEBI:15377"/>
        <dbReference type="ChEBI" id="CHEBI:15379"/>
        <dbReference type="ChEBI" id="CHEBI:57504"/>
        <dbReference type="ChEBI" id="CHEBI:57924"/>
        <dbReference type="EC" id="1.14.18.1"/>
    </reaction>
</comment>
<evidence type="ECO:0000256" key="7">
    <source>
        <dbReference type="ARBA" id="ARBA00023033"/>
    </source>
</evidence>
<dbReference type="PROSITE" id="PS00498">
    <property type="entry name" value="TYROSINASE_2"/>
    <property type="match status" value="1"/>
</dbReference>
<dbReference type="Pfam" id="PF18132">
    <property type="entry name" value="Tyrosinase_C"/>
    <property type="match status" value="1"/>
</dbReference>
<dbReference type="OrthoDB" id="1658288at2759"/>
<keyword evidence="6" id="KW-0186">Copper</keyword>
<dbReference type="EMBL" id="SKBQ01000001">
    <property type="protein sequence ID" value="TPX15864.1"/>
    <property type="molecule type" value="Genomic_DNA"/>
</dbReference>
<evidence type="ECO:0000256" key="9">
    <source>
        <dbReference type="ARBA" id="ARBA00048233"/>
    </source>
</evidence>
<dbReference type="InterPro" id="IPR050316">
    <property type="entry name" value="Tyrosinase/Hemocyanin"/>
</dbReference>
<gene>
    <name evidence="13" type="ORF">E0L32_000198</name>
</gene>
<evidence type="ECO:0000313" key="14">
    <source>
        <dbReference type="Proteomes" id="UP000319257"/>
    </source>
</evidence>
<dbReference type="PANTHER" id="PTHR11474:SF76">
    <property type="entry name" value="SHKT DOMAIN-CONTAINING PROTEIN"/>
    <property type="match status" value="1"/>
</dbReference>
<dbReference type="STRING" id="1093900.A0A507BB61"/>
<dbReference type="AlphaFoldDB" id="A0A507BB61"/>
<dbReference type="RefSeq" id="XP_030997575.1">
    <property type="nucleotide sequence ID" value="XM_031136108.1"/>
</dbReference>
<dbReference type="GO" id="GO:0004503">
    <property type="term" value="F:tyrosinase activity"/>
    <property type="evidence" value="ECO:0007669"/>
    <property type="project" value="UniProtKB-EC"/>
</dbReference>
<evidence type="ECO:0000256" key="4">
    <source>
        <dbReference type="ARBA" id="ARBA00022723"/>
    </source>
</evidence>
<keyword evidence="14" id="KW-1185">Reference proteome</keyword>
<proteinExistence type="inferred from homology"/>
<evidence type="ECO:0000313" key="13">
    <source>
        <dbReference type="EMBL" id="TPX15864.1"/>
    </source>
</evidence>
<reference evidence="13 14" key="1">
    <citation type="submission" date="2019-06" db="EMBL/GenBank/DDBJ databases">
        <title>Draft genome sequence of the filamentous fungus Phialemoniopsis curvata isolated from diesel fuel.</title>
        <authorList>
            <person name="Varaljay V.A."/>
            <person name="Lyon W.J."/>
            <person name="Crouch A.L."/>
            <person name="Drake C.E."/>
            <person name="Hollomon J.M."/>
            <person name="Nadeau L.J."/>
            <person name="Nunn H.S."/>
            <person name="Stevenson B.S."/>
            <person name="Bojanowski C.L."/>
            <person name="Crookes-Goodson W.J."/>
        </authorList>
    </citation>
    <scope>NUCLEOTIDE SEQUENCE [LARGE SCALE GENOMIC DNA]</scope>
    <source>
        <strain evidence="13 14">D216</strain>
    </source>
</reference>
<evidence type="ECO:0000256" key="3">
    <source>
        <dbReference type="ARBA" id="ARBA00011906"/>
    </source>
</evidence>
<evidence type="ECO:0000259" key="11">
    <source>
        <dbReference type="PROSITE" id="PS00497"/>
    </source>
</evidence>
<feature type="domain" description="Tyrosinase copper-binding" evidence="11">
    <location>
        <begin position="90"/>
        <end position="107"/>
    </location>
</feature>
<dbReference type="InterPro" id="IPR008922">
    <property type="entry name" value="Di-copper_centre_dom_sf"/>
</dbReference>
<evidence type="ECO:0000256" key="2">
    <source>
        <dbReference type="ARBA" id="ARBA00009928"/>
    </source>
</evidence>
<dbReference type="Proteomes" id="UP000319257">
    <property type="component" value="Unassembled WGS sequence"/>
</dbReference>
<organism evidence="13 14">
    <name type="scientific">Thyridium curvatum</name>
    <dbReference type="NCBI Taxonomy" id="1093900"/>
    <lineage>
        <taxon>Eukaryota</taxon>
        <taxon>Fungi</taxon>
        <taxon>Dikarya</taxon>
        <taxon>Ascomycota</taxon>
        <taxon>Pezizomycotina</taxon>
        <taxon>Sordariomycetes</taxon>
        <taxon>Sordariomycetidae</taxon>
        <taxon>Thyridiales</taxon>
        <taxon>Thyridiaceae</taxon>
        <taxon>Thyridium</taxon>
    </lineage>
</organism>
<dbReference type="PROSITE" id="PS00497">
    <property type="entry name" value="TYROSINASE_1"/>
    <property type="match status" value="1"/>
</dbReference>
<dbReference type="PRINTS" id="PR00092">
    <property type="entry name" value="TYROSINASE"/>
</dbReference>
<dbReference type="PANTHER" id="PTHR11474">
    <property type="entry name" value="TYROSINASE FAMILY MEMBER"/>
    <property type="match status" value="1"/>
</dbReference>
<comment type="caution">
    <text evidence="13">The sequence shown here is derived from an EMBL/GenBank/DDBJ whole genome shotgun (WGS) entry which is preliminary data.</text>
</comment>
<dbReference type="GO" id="GO:0046872">
    <property type="term" value="F:metal ion binding"/>
    <property type="evidence" value="ECO:0007669"/>
    <property type="project" value="UniProtKB-KW"/>
</dbReference>
<dbReference type="SUPFAM" id="SSF48056">
    <property type="entry name" value="Di-copper centre-containing domain"/>
    <property type="match status" value="1"/>
</dbReference>
<evidence type="ECO:0000259" key="12">
    <source>
        <dbReference type="PROSITE" id="PS00498"/>
    </source>
</evidence>
<keyword evidence="5" id="KW-0560">Oxidoreductase</keyword>
<evidence type="ECO:0000256" key="10">
    <source>
        <dbReference type="ARBA" id="ARBA00048881"/>
    </source>
</evidence>
<dbReference type="Gene3D" id="2.60.310.20">
    <property type="match status" value="1"/>
</dbReference>
<comment type="cofactor">
    <cofactor evidence="1">
        <name>Cu(2+)</name>
        <dbReference type="ChEBI" id="CHEBI:29036"/>
    </cofactor>
</comment>
<dbReference type="Gene3D" id="1.10.1280.10">
    <property type="entry name" value="Di-copper center containing domain from catechol oxidase"/>
    <property type="match status" value="1"/>
</dbReference>
<evidence type="ECO:0000256" key="5">
    <source>
        <dbReference type="ARBA" id="ARBA00023002"/>
    </source>
</evidence>
<dbReference type="InParanoid" id="A0A507BB61"/>
<dbReference type="GO" id="GO:0042438">
    <property type="term" value="P:melanin biosynthetic process"/>
    <property type="evidence" value="ECO:0007669"/>
    <property type="project" value="UniProtKB-KW"/>
</dbReference>
<comment type="similarity">
    <text evidence="2">Belongs to the tyrosinase family.</text>
</comment>